<dbReference type="EMBL" id="JBHTOA010000021">
    <property type="protein sequence ID" value="MFD1398644.1"/>
    <property type="molecule type" value="Genomic_DNA"/>
</dbReference>
<comment type="caution">
    <text evidence="1">The sequence shown here is derived from an EMBL/GenBank/DDBJ whole genome shotgun (WGS) entry which is preliminary data.</text>
</comment>
<dbReference type="Proteomes" id="UP001597199">
    <property type="component" value="Unassembled WGS sequence"/>
</dbReference>
<proteinExistence type="predicted"/>
<organism evidence="1 2">
    <name type="scientific">Lacticaseibacillus suilingensis</name>
    <dbReference type="NCBI Taxonomy" id="2799577"/>
    <lineage>
        <taxon>Bacteria</taxon>
        <taxon>Bacillati</taxon>
        <taxon>Bacillota</taxon>
        <taxon>Bacilli</taxon>
        <taxon>Lactobacillales</taxon>
        <taxon>Lactobacillaceae</taxon>
        <taxon>Lacticaseibacillus</taxon>
    </lineage>
</organism>
<reference evidence="2" key="1">
    <citation type="journal article" date="2019" name="Int. J. Syst. Evol. Microbiol.">
        <title>The Global Catalogue of Microorganisms (GCM) 10K type strain sequencing project: providing services to taxonomists for standard genome sequencing and annotation.</title>
        <authorList>
            <consortium name="The Broad Institute Genomics Platform"/>
            <consortium name="The Broad Institute Genome Sequencing Center for Infectious Disease"/>
            <person name="Wu L."/>
            <person name="Ma J."/>
        </authorList>
    </citation>
    <scope>NUCLEOTIDE SEQUENCE [LARGE SCALE GENOMIC DNA]</scope>
    <source>
        <strain evidence="2">CCM 9110</strain>
    </source>
</reference>
<accession>A0ABW4BDU6</accession>
<sequence length="112" mass="12627">ETKQDVFNSTVEKAIGMTMVAGYTSYGDKYRKDMQKRYAAASDGDPQCLYCHGDITKTLMNTNSGTLSIDGATLEESQMWDYYRDEPSDRVRSVPIRFCPMCRRSLGASRDA</sequence>
<evidence type="ECO:0000313" key="2">
    <source>
        <dbReference type="Proteomes" id="UP001597199"/>
    </source>
</evidence>
<protein>
    <submittedName>
        <fullName evidence="1">Uncharacterized protein</fullName>
    </submittedName>
</protein>
<feature type="non-terminal residue" evidence="1">
    <location>
        <position position="1"/>
    </location>
</feature>
<dbReference type="RefSeq" id="WP_379890265.1">
    <property type="nucleotide sequence ID" value="NZ_JBHTOA010000021.1"/>
</dbReference>
<gene>
    <name evidence="1" type="ORF">ACFQ41_04930</name>
</gene>
<name>A0ABW4BDU6_9LACO</name>
<evidence type="ECO:0000313" key="1">
    <source>
        <dbReference type="EMBL" id="MFD1398644.1"/>
    </source>
</evidence>
<keyword evidence="2" id="KW-1185">Reference proteome</keyword>